<name>A0A814E836_9BILA</name>
<accession>A0A814E836</accession>
<dbReference type="AlphaFoldDB" id="A0A814E836"/>
<keyword evidence="3" id="KW-1185">Reference proteome</keyword>
<organism evidence="2 3">
    <name type="scientific">Brachionus calyciflorus</name>
    <dbReference type="NCBI Taxonomy" id="104777"/>
    <lineage>
        <taxon>Eukaryota</taxon>
        <taxon>Metazoa</taxon>
        <taxon>Spiralia</taxon>
        <taxon>Gnathifera</taxon>
        <taxon>Rotifera</taxon>
        <taxon>Eurotatoria</taxon>
        <taxon>Monogononta</taxon>
        <taxon>Pseudotrocha</taxon>
        <taxon>Ploima</taxon>
        <taxon>Brachionidae</taxon>
        <taxon>Brachionus</taxon>
    </lineage>
</organism>
<dbReference type="EMBL" id="CAJNOC010003061">
    <property type="protein sequence ID" value="CAF0965870.1"/>
    <property type="molecule type" value="Genomic_DNA"/>
</dbReference>
<evidence type="ECO:0000256" key="1">
    <source>
        <dbReference type="SAM" id="MobiDB-lite"/>
    </source>
</evidence>
<protein>
    <submittedName>
        <fullName evidence="2">Uncharacterized protein</fullName>
    </submittedName>
</protein>
<feature type="region of interest" description="Disordered" evidence="1">
    <location>
        <begin position="19"/>
        <end position="72"/>
    </location>
</feature>
<proteinExistence type="predicted"/>
<reference evidence="2" key="1">
    <citation type="submission" date="2021-02" db="EMBL/GenBank/DDBJ databases">
        <authorList>
            <person name="Nowell W R."/>
        </authorList>
    </citation>
    <scope>NUCLEOTIDE SEQUENCE</scope>
    <source>
        <strain evidence="2">Ploen Becks lab</strain>
    </source>
</reference>
<dbReference type="Proteomes" id="UP000663879">
    <property type="component" value="Unassembled WGS sequence"/>
</dbReference>
<gene>
    <name evidence="2" type="ORF">OXX778_LOCUS14662</name>
</gene>
<sequence length="121" mass="13907">MKWDDVWYNGLIVYERTEEKTAYISPSTPRSSRDPIDSSPSSPVSQSSRLNSNGISSPEHLDDTNTELPTRNMSKSSFTIYDIYTCVQSLQKDYETALKILNELNQSNKKKQMMMKNGQMR</sequence>
<evidence type="ECO:0000313" key="2">
    <source>
        <dbReference type="EMBL" id="CAF0965870.1"/>
    </source>
</evidence>
<evidence type="ECO:0000313" key="3">
    <source>
        <dbReference type="Proteomes" id="UP000663879"/>
    </source>
</evidence>
<comment type="caution">
    <text evidence="2">The sequence shown here is derived from an EMBL/GenBank/DDBJ whole genome shotgun (WGS) entry which is preliminary data.</text>
</comment>
<feature type="compositionally biased region" description="Low complexity" evidence="1">
    <location>
        <begin position="37"/>
        <end position="52"/>
    </location>
</feature>